<evidence type="ECO:0000313" key="2">
    <source>
        <dbReference type="Proteomes" id="UP001327560"/>
    </source>
</evidence>
<evidence type="ECO:0008006" key="3">
    <source>
        <dbReference type="Google" id="ProtNLM"/>
    </source>
</evidence>
<dbReference type="PANTHER" id="PTHR31286:SF99">
    <property type="entry name" value="DUF4283 DOMAIN-CONTAINING PROTEIN"/>
    <property type="match status" value="1"/>
</dbReference>
<evidence type="ECO:0000313" key="1">
    <source>
        <dbReference type="EMBL" id="WOL05858.1"/>
    </source>
</evidence>
<dbReference type="PANTHER" id="PTHR31286">
    <property type="entry name" value="GLYCINE-RICH CELL WALL STRUCTURAL PROTEIN 1.8-LIKE"/>
    <property type="match status" value="1"/>
</dbReference>
<dbReference type="AlphaFoldDB" id="A0AAQ3KFD3"/>
<dbReference type="Proteomes" id="UP001327560">
    <property type="component" value="Chromosome 4"/>
</dbReference>
<protein>
    <recommendedName>
        <fullName evidence="3">CCHC-type domain-containing protein</fullName>
    </recommendedName>
</protein>
<organism evidence="1 2">
    <name type="scientific">Canna indica</name>
    <name type="common">Indian-shot</name>
    <dbReference type="NCBI Taxonomy" id="4628"/>
    <lineage>
        <taxon>Eukaryota</taxon>
        <taxon>Viridiplantae</taxon>
        <taxon>Streptophyta</taxon>
        <taxon>Embryophyta</taxon>
        <taxon>Tracheophyta</taxon>
        <taxon>Spermatophyta</taxon>
        <taxon>Magnoliopsida</taxon>
        <taxon>Liliopsida</taxon>
        <taxon>Zingiberales</taxon>
        <taxon>Cannaceae</taxon>
        <taxon>Canna</taxon>
    </lineage>
</organism>
<sequence>MECFSYAPVWLRIHALPLELWNHVSVSLIANSIGKLITIDNRSFEFQKGKYVRVCVEIDLAQSIKQGVLINLHDSKFFQPIVYENLPSVCFKCGIIGHREVSCLDNKCPSVDNANHVEVNHDLTENSHSLNNVVKENTTSPK</sequence>
<proteinExistence type="predicted"/>
<name>A0AAQ3KFD3_9LILI</name>
<reference evidence="1 2" key="1">
    <citation type="submission" date="2023-10" db="EMBL/GenBank/DDBJ databases">
        <title>Chromosome-scale genome assembly provides insights into flower coloration mechanisms of Canna indica.</title>
        <authorList>
            <person name="Li C."/>
        </authorList>
    </citation>
    <scope>NUCLEOTIDE SEQUENCE [LARGE SCALE GENOMIC DNA]</scope>
    <source>
        <tissue evidence="1">Flower</tissue>
    </source>
</reference>
<dbReference type="EMBL" id="CP136893">
    <property type="protein sequence ID" value="WOL05858.1"/>
    <property type="molecule type" value="Genomic_DNA"/>
</dbReference>
<dbReference type="InterPro" id="IPR040256">
    <property type="entry name" value="At4g02000-like"/>
</dbReference>
<keyword evidence="2" id="KW-1185">Reference proteome</keyword>
<gene>
    <name evidence="1" type="ORF">Cni_G14589</name>
</gene>
<accession>A0AAQ3KFD3</accession>